<comment type="caution">
    <text evidence="8">The sequence shown here is derived from an EMBL/GenBank/DDBJ whole genome shotgun (WGS) entry which is preliminary data.</text>
</comment>
<keyword evidence="9" id="KW-1185">Reference proteome</keyword>
<keyword evidence="3" id="KW-0863">Zinc-finger</keyword>
<gene>
    <name evidence="8" type="ORF">PXEA_LOCUS4116</name>
</gene>
<evidence type="ECO:0000313" key="8">
    <source>
        <dbReference type="EMBL" id="VEL10676.1"/>
    </source>
</evidence>
<evidence type="ECO:0000256" key="2">
    <source>
        <dbReference type="ARBA" id="ARBA00022737"/>
    </source>
</evidence>
<evidence type="ECO:0000256" key="1">
    <source>
        <dbReference type="ARBA" id="ARBA00022723"/>
    </source>
</evidence>
<reference evidence="8" key="1">
    <citation type="submission" date="2018-11" db="EMBL/GenBank/DDBJ databases">
        <authorList>
            <consortium name="Pathogen Informatics"/>
        </authorList>
    </citation>
    <scope>NUCLEOTIDE SEQUENCE</scope>
</reference>
<dbReference type="PANTHER" id="PTHR24211:SF37">
    <property type="entry name" value="PROTEIN ESPINAS-LIKE PROTEIN"/>
    <property type="match status" value="1"/>
</dbReference>
<feature type="domain" description="LIM zinc-binding" evidence="7">
    <location>
        <begin position="1"/>
        <end position="53"/>
    </location>
</feature>
<proteinExistence type="predicted"/>
<dbReference type="AlphaFoldDB" id="A0A3S4ZG57"/>
<dbReference type="FunFam" id="2.10.110.10:FF:000005">
    <property type="entry name" value="Testin isoform 1"/>
    <property type="match status" value="1"/>
</dbReference>
<dbReference type="InterPro" id="IPR047120">
    <property type="entry name" value="Pk/Esn/Tes"/>
</dbReference>
<keyword evidence="4 6" id="KW-0862">Zinc</keyword>
<evidence type="ECO:0000313" key="9">
    <source>
        <dbReference type="Proteomes" id="UP000784294"/>
    </source>
</evidence>
<dbReference type="PROSITE" id="PS50023">
    <property type="entry name" value="LIM_DOMAIN_2"/>
    <property type="match status" value="1"/>
</dbReference>
<dbReference type="EMBL" id="CAAALY010009671">
    <property type="protein sequence ID" value="VEL10676.1"/>
    <property type="molecule type" value="Genomic_DNA"/>
</dbReference>
<dbReference type="PANTHER" id="PTHR24211">
    <property type="entry name" value="LIM DOMAIN-CONTAINING PROTEIN"/>
    <property type="match status" value="1"/>
</dbReference>
<evidence type="ECO:0000259" key="7">
    <source>
        <dbReference type="PROSITE" id="PS50023"/>
    </source>
</evidence>
<dbReference type="Gene3D" id="2.10.110.10">
    <property type="entry name" value="Cysteine Rich Protein"/>
    <property type="match status" value="1"/>
</dbReference>
<dbReference type="GO" id="GO:0008270">
    <property type="term" value="F:zinc ion binding"/>
    <property type="evidence" value="ECO:0007669"/>
    <property type="project" value="UniProtKB-KW"/>
</dbReference>
<accession>A0A3S4ZG57</accession>
<keyword evidence="2" id="KW-0677">Repeat</keyword>
<protein>
    <recommendedName>
        <fullName evidence="7">LIM zinc-binding domain-containing protein</fullName>
    </recommendedName>
</protein>
<evidence type="ECO:0000256" key="3">
    <source>
        <dbReference type="ARBA" id="ARBA00022771"/>
    </source>
</evidence>
<sequence length="76" mass="8671">MIFAEEYTRAMEQEHHSGHFACRSCDASLTGQRYILRDEEPHCLACYEAKFANTCEQCKEKIGCDSKASLLSPCYN</sequence>
<dbReference type="InterPro" id="IPR001781">
    <property type="entry name" value="Znf_LIM"/>
</dbReference>
<evidence type="ECO:0000256" key="4">
    <source>
        <dbReference type="ARBA" id="ARBA00022833"/>
    </source>
</evidence>
<dbReference type="SUPFAM" id="SSF57716">
    <property type="entry name" value="Glucocorticoid receptor-like (DNA-binding domain)"/>
    <property type="match status" value="1"/>
</dbReference>
<organism evidence="8 9">
    <name type="scientific">Protopolystoma xenopodis</name>
    <dbReference type="NCBI Taxonomy" id="117903"/>
    <lineage>
        <taxon>Eukaryota</taxon>
        <taxon>Metazoa</taxon>
        <taxon>Spiralia</taxon>
        <taxon>Lophotrochozoa</taxon>
        <taxon>Platyhelminthes</taxon>
        <taxon>Monogenea</taxon>
        <taxon>Polyopisthocotylea</taxon>
        <taxon>Polystomatidea</taxon>
        <taxon>Polystomatidae</taxon>
        <taxon>Protopolystoma</taxon>
    </lineage>
</organism>
<dbReference type="SMART" id="SM00132">
    <property type="entry name" value="LIM"/>
    <property type="match status" value="1"/>
</dbReference>
<evidence type="ECO:0000256" key="5">
    <source>
        <dbReference type="ARBA" id="ARBA00023038"/>
    </source>
</evidence>
<name>A0A3S4ZG57_9PLAT</name>
<dbReference type="OrthoDB" id="274660at2759"/>
<dbReference type="Proteomes" id="UP000784294">
    <property type="component" value="Unassembled WGS sequence"/>
</dbReference>
<evidence type="ECO:0000256" key="6">
    <source>
        <dbReference type="PROSITE-ProRule" id="PRU00125"/>
    </source>
</evidence>
<dbReference type="Pfam" id="PF25076">
    <property type="entry name" value="LIM_FHL2-3_N"/>
    <property type="match status" value="1"/>
</dbReference>
<dbReference type="InterPro" id="IPR056807">
    <property type="entry name" value="LIM_FHL1/2/3/5_N"/>
</dbReference>
<keyword evidence="5 6" id="KW-0440">LIM domain</keyword>
<keyword evidence="1 6" id="KW-0479">Metal-binding</keyword>